<name>A0A381UKN3_9ZZZZ</name>
<organism evidence="2">
    <name type="scientific">marine metagenome</name>
    <dbReference type="NCBI Taxonomy" id="408172"/>
    <lineage>
        <taxon>unclassified sequences</taxon>
        <taxon>metagenomes</taxon>
        <taxon>ecological metagenomes</taxon>
    </lineage>
</organism>
<dbReference type="CDD" id="cd06127">
    <property type="entry name" value="DEDDh"/>
    <property type="match status" value="1"/>
</dbReference>
<accession>A0A381UKN3</accession>
<dbReference type="Pfam" id="PF00929">
    <property type="entry name" value="RNase_T"/>
    <property type="match status" value="1"/>
</dbReference>
<protein>
    <recommendedName>
        <fullName evidence="1">Exonuclease domain-containing protein</fullName>
    </recommendedName>
</protein>
<dbReference type="Gene3D" id="3.30.420.10">
    <property type="entry name" value="Ribonuclease H-like superfamily/Ribonuclease H"/>
    <property type="match status" value="1"/>
</dbReference>
<dbReference type="EMBL" id="UINC01006629">
    <property type="protein sequence ID" value="SVA28690.1"/>
    <property type="molecule type" value="Genomic_DNA"/>
</dbReference>
<dbReference type="SUPFAM" id="SSF53098">
    <property type="entry name" value="Ribonuclease H-like"/>
    <property type="match status" value="1"/>
</dbReference>
<dbReference type="InterPro" id="IPR013520">
    <property type="entry name" value="Ribonucl_H"/>
</dbReference>
<reference evidence="2" key="1">
    <citation type="submission" date="2018-05" db="EMBL/GenBank/DDBJ databases">
        <authorList>
            <person name="Lanie J.A."/>
            <person name="Ng W.-L."/>
            <person name="Kazmierczak K.M."/>
            <person name="Andrzejewski T.M."/>
            <person name="Davidsen T.M."/>
            <person name="Wayne K.J."/>
            <person name="Tettelin H."/>
            <person name="Glass J.I."/>
            <person name="Rusch D."/>
            <person name="Podicherti R."/>
            <person name="Tsui H.-C.T."/>
            <person name="Winkler M.E."/>
        </authorList>
    </citation>
    <scope>NUCLEOTIDE SEQUENCE</scope>
</reference>
<dbReference type="GO" id="GO:0003676">
    <property type="term" value="F:nucleic acid binding"/>
    <property type="evidence" value="ECO:0007669"/>
    <property type="project" value="InterPro"/>
</dbReference>
<evidence type="ECO:0000259" key="1">
    <source>
        <dbReference type="SMART" id="SM00479"/>
    </source>
</evidence>
<dbReference type="InterPro" id="IPR036397">
    <property type="entry name" value="RNaseH_sf"/>
</dbReference>
<proteinExistence type="predicted"/>
<dbReference type="AlphaFoldDB" id="A0A381UKN3"/>
<feature type="domain" description="Exonuclease" evidence="1">
    <location>
        <begin position="26"/>
        <end position="209"/>
    </location>
</feature>
<dbReference type="SMART" id="SM00479">
    <property type="entry name" value="EXOIII"/>
    <property type="match status" value="1"/>
</dbReference>
<dbReference type="InterPro" id="IPR012337">
    <property type="entry name" value="RNaseH-like_sf"/>
</dbReference>
<sequence length="212" mass="24330">MKALLILFLFLHFSNGYTDEINESSLYAIVDVETTGLNPNYHEMIDIGMIIINQNMEIKGQYYSKVLPNFPDRIDSMAKHINGFDLKRWAQEEAISEEDLIKGMSIFLNNYAGKPIFIAFNSWFDSSFVRNLLQEHGYKFNDWFDYRVLDIPSMALACGYFPKAPDFNANLATLLEVQPETNDPLNHTGESGVNFNYALLKSLMNQGCFSYN</sequence>
<gene>
    <name evidence="2" type="ORF">METZ01_LOCUS81544</name>
</gene>
<evidence type="ECO:0000313" key="2">
    <source>
        <dbReference type="EMBL" id="SVA28690.1"/>
    </source>
</evidence>